<feature type="region of interest" description="Disordered" evidence="13">
    <location>
        <begin position="67"/>
        <end position="159"/>
    </location>
</feature>
<dbReference type="PANTHER" id="PTHR21622">
    <property type="entry name" value="COILED-COIL-HELIX-COILED-COIL-HELIX DOMAIN CONTAINING 4"/>
    <property type="match status" value="1"/>
</dbReference>
<organism evidence="14 15">
    <name type="scientific">Discina gigas</name>
    <dbReference type="NCBI Taxonomy" id="1032678"/>
    <lineage>
        <taxon>Eukaryota</taxon>
        <taxon>Fungi</taxon>
        <taxon>Dikarya</taxon>
        <taxon>Ascomycota</taxon>
        <taxon>Pezizomycotina</taxon>
        <taxon>Pezizomycetes</taxon>
        <taxon>Pezizales</taxon>
        <taxon>Discinaceae</taxon>
        <taxon>Discina</taxon>
    </lineage>
</organism>
<evidence type="ECO:0000256" key="1">
    <source>
        <dbReference type="ARBA" id="ARBA00001973"/>
    </source>
</evidence>
<evidence type="ECO:0000256" key="11">
    <source>
        <dbReference type="ARBA" id="ARBA00024980"/>
    </source>
</evidence>
<dbReference type="Proteomes" id="UP001447188">
    <property type="component" value="Unassembled WGS sequence"/>
</dbReference>
<proteinExistence type="predicted"/>
<keyword evidence="8" id="KW-0496">Mitochondrion</keyword>
<evidence type="ECO:0000256" key="12">
    <source>
        <dbReference type="ARBA" id="ARBA00033150"/>
    </source>
</evidence>
<feature type="compositionally biased region" description="Basic and acidic residues" evidence="13">
    <location>
        <begin position="367"/>
        <end position="379"/>
    </location>
</feature>
<evidence type="ECO:0000256" key="10">
    <source>
        <dbReference type="ARBA" id="ARBA00023284"/>
    </source>
</evidence>
<evidence type="ECO:0000256" key="9">
    <source>
        <dbReference type="ARBA" id="ARBA00023157"/>
    </source>
</evidence>
<name>A0ABR3GQI3_9PEZI</name>
<dbReference type="PROSITE" id="PS51808">
    <property type="entry name" value="CHCH"/>
    <property type="match status" value="1"/>
</dbReference>
<comment type="function">
    <text evidence="11">Required for the import and folding of small cysteine-containing proteins (small Tim) in the mitochondrial intermembrane space (IMS). Forms a redox cycle with ERV1 that involves a disulfide relay system. Precursor proteins to be imported into the IMS are translocated in their reduced form into the mitochondria. The oxidized form of MIA40 forms a transient intermolecular disulfide bridge with the reduced precursor protein, resulting in oxidation of the precursor protein that now contains an intramolecular disulfide bond and is able to undergo folding in the IMS.</text>
</comment>
<evidence type="ECO:0000256" key="13">
    <source>
        <dbReference type="SAM" id="MobiDB-lite"/>
    </source>
</evidence>
<keyword evidence="5" id="KW-0653">Protein transport</keyword>
<keyword evidence="9" id="KW-1015">Disulfide bond</keyword>
<sequence>MFRPAGRVLLRHSPLRPSFVRPAFTNAARFLNTAAPKKSRFRSGAVRWALAGGVVYWYATSNVFADEPKYSSDKPGADDDDDDDDRPPSLLPKHSLRSTRKAPDAEDNRLTVADDATRIKDHDPPKGEATHGSHVSPTHHTGPEELEEEAGQQGAFNPETGEINWDCPCLGGMADGPCGEQFKTAFSCFVFSKEDPKGVDCIDKFKEMQTCFQLHPEVYGSELDGDEDDEGDEGPADQSERPDIPSDSTDIPARDTETPISTTEPTDSLPNRADAPINTTASKVHSPEPLGHPDPTESTKQGSLAPPVGITKSDPTASTTKDDEVTGSKVHPKPVTVPERIAHQEPNSVGPDTREGEVEASPPSKLEAGESERRGREGT</sequence>
<evidence type="ECO:0000256" key="8">
    <source>
        <dbReference type="ARBA" id="ARBA00023128"/>
    </source>
</evidence>
<comment type="cofactor">
    <cofactor evidence="1">
        <name>Cu(2+)</name>
        <dbReference type="ChEBI" id="CHEBI:29036"/>
    </cofactor>
</comment>
<evidence type="ECO:0000256" key="7">
    <source>
        <dbReference type="ARBA" id="ARBA00023010"/>
    </source>
</evidence>
<evidence type="ECO:0000313" key="14">
    <source>
        <dbReference type="EMBL" id="KAL0638180.1"/>
    </source>
</evidence>
<feature type="compositionally biased region" description="Polar residues" evidence="13">
    <location>
        <begin position="258"/>
        <end position="269"/>
    </location>
</feature>
<accession>A0ABR3GQI3</accession>
<evidence type="ECO:0000256" key="6">
    <source>
        <dbReference type="ARBA" id="ARBA00023002"/>
    </source>
</evidence>
<dbReference type="InterPro" id="IPR039289">
    <property type="entry name" value="CHCHD4"/>
</dbReference>
<feature type="compositionally biased region" description="Acidic residues" evidence="13">
    <location>
        <begin position="223"/>
        <end position="235"/>
    </location>
</feature>
<gene>
    <name evidence="14" type="primary">MIA40</name>
    <name evidence="14" type="ORF">Q9L58_002793</name>
</gene>
<dbReference type="EMBL" id="JBBBZM010000025">
    <property type="protein sequence ID" value="KAL0638180.1"/>
    <property type="molecule type" value="Genomic_DNA"/>
</dbReference>
<protein>
    <recommendedName>
        <fullName evidence="3">Mitochondrial intermembrane space import and assembly protein 40</fullName>
    </recommendedName>
    <alternativeName>
        <fullName evidence="12">Mitochondrial import inner membrane translocase TIM40</fullName>
    </alternativeName>
</protein>
<feature type="compositionally biased region" description="Basic and acidic residues" evidence="13">
    <location>
        <begin position="115"/>
        <end position="131"/>
    </location>
</feature>
<dbReference type="PANTHER" id="PTHR21622:SF0">
    <property type="entry name" value="COILED-COIL-HELIX-COILED-COIL-HELIX DOMAIN CONTAINING 4"/>
    <property type="match status" value="1"/>
</dbReference>
<dbReference type="Gene3D" id="1.10.287.2900">
    <property type="match status" value="1"/>
</dbReference>
<evidence type="ECO:0000256" key="3">
    <source>
        <dbReference type="ARBA" id="ARBA00013714"/>
    </source>
</evidence>
<keyword evidence="6" id="KW-0560">Oxidoreductase</keyword>
<keyword evidence="7" id="KW-0811">Translocation</keyword>
<evidence type="ECO:0000313" key="15">
    <source>
        <dbReference type="Proteomes" id="UP001447188"/>
    </source>
</evidence>
<evidence type="ECO:0000256" key="2">
    <source>
        <dbReference type="ARBA" id="ARBA00004164"/>
    </source>
</evidence>
<keyword evidence="4" id="KW-0813">Transport</keyword>
<feature type="region of interest" description="Disordered" evidence="13">
    <location>
        <begin position="220"/>
        <end position="379"/>
    </location>
</feature>
<comment type="subcellular location">
    <subcellularLocation>
        <location evidence="2">Mitochondrion inner membrane</location>
        <topology evidence="2">Single-pass type II membrane protein</topology>
        <orientation evidence="2">Intermembrane side</orientation>
    </subcellularLocation>
</comment>
<feature type="compositionally biased region" description="Basic and acidic residues" evidence="13">
    <location>
        <begin position="67"/>
        <end position="77"/>
    </location>
</feature>
<evidence type="ECO:0000256" key="5">
    <source>
        <dbReference type="ARBA" id="ARBA00022927"/>
    </source>
</evidence>
<keyword evidence="15" id="KW-1185">Reference proteome</keyword>
<reference evidence="14 15" key="1">
    <citation type="submission" date="2024-02" db="EMBL/GenBank/DDBJ databases">
        <title>Discinaceae phylogenomics.</title>
        <authorList>
            <person name="Dirks A.C."/>
            <person name="James T.Y."/>
        </authorList>
    </citation>
    <scope>NUCLEOTIDE SEQUENCE [LARGE SCALE GENOMIC DNA]</scope>
    <source>
        <strain evidence="14 15">ACD0624</strain>
    </source>
</reference>
<evidence type="ECO:0000256" key="4">
    <source>
        <dbReference type="ARBA" id="ARBA00022448"/>
    </source>
</evidence>
<keyword evidence="10" id="KW-0676">Redox-active center</keyword>
<comment type="caution">
    <text evidence="14">The sequence shown here is derived from an EMBL/GenBank/DDBJ whole genome shotgun (WGS) entry which is preliminary data.</text>
</comment>